<dbReference type="InterPro" id="IPR013328">
    <property type="entry name" value="6PGD_dom2"/>
</dbReference>
<feature type="domain" description="3-hydroxyisobutyrate dehydrogenase-like NAD-binding" evidence="5">
    <location>
        <begin position="179"/>
        <end position="291"/>
    </location>
</feature>
<comment type="similarity">
    <text evidence="1">Belongs to the HIBADH-related family. NP60 subfamily.</text>
</comment>
<keyword evidence="3" id="KW-0520">NAD</keyword>
<dbReference type="PANTHER" id="PTHR43580">
    <property type="entry name" value="OXIDOREDUCTASE GLYR1-RELATED"/>
    <property type="match status" value="1"/>
</dbReference>
<keyword evidence="7" id="KW-1185">Reference proteome</keyword>
<dbReference type="InterPro" id="IPR015815">
    <property type="entry name" value="HIBADH-related"/>
</dbReference>
<dbReference type="InterPro" id="IPR029154">
    <property type="entry name" value="HIBADH-like_NADP-bd"/>
</dbReference>
<dbReference type="Pfam" id="PF14833">
    <property type="entry name" value="NAD_binding_11"/>
    <property type="match status" value="1"/>
</dbReference>
<evidence type="ECO:0000259" key="5">
    <source>
        <dbReference type="Pfam" id="PF14833"/>
    </source>
</evidence>
<dbReference type="Proteomes" id="UP001629113">
    <property type="component" value="Unassembled WGS sequence"/>
</dbReference>
<sequence length="324" mass="33975">MESQGRPRLGWIGLGNMGLAMSMNLQKKLAKEGETPLSYTNRTMSRGTPLEALGGKPYDSIGGVVKNSDIIFISISDDKVLESISAEIIASGSIGGKIVVDTSTVHPDTSVAVSIDISNAGARFIASPVFGATPVAEKGQLLFAMAGPRDAVETITPYVRGTLARAVIPLGESVVNAGTLKTIGNFITAGMAELISEAHVLAEKTGLGAGVLESLIEENYGTYAYSISSRITSGAYAPPEGQKPMSDLNLAIKDVGHGITCGQNVGVKLEVAEVALNHLREAKKFSESQSDRPLDSSSMYGILRQNAGLDFESDIVKGRSADTK</sequence>
<evidence type="ECO:0000256" key="2">
    <source>
        <dbReference type="ARBA" id="ARBA00023002"/>
    </source>
</evidence>
<keyword evidence="2" id="KW-0560">Oxidoreductase</keyword>
<dbReference type="Gene3D" id="3.40.50.720">
    <property type="entry name" value="NAD(P)-binding Rossmann-like Domain"/>
    <property type="match status" value="1"/>
</dbReference>
<dbReference type="InterPro" id="IPR051265">
    <property type="entry name" value="HIBADH-related_NP60_sf"/>
</dbReference>
<gene>
    <name evidence="6" type="ORF">PVAG01_07697</name>
</gene>
<dbReference type="SUPFAM" id="SSF48179">
    <property type="entry name" value="6-phosphogluconate dehydrogenase C-terminal domain-like"/>
    <property type="match status" value="1"/>
</dbReference>
<evidence type="ECO:0000259" key="4">
    <source>
        <dbReference type="Pfam" id="PF03446"/>
    </source>
</evidence>
<dbReference type="InterPro" id="IPR008927">
    <property type="entry name" value="6-PGluconate_DH-like_C_sf"/>
</dbReference>
<organism evidence="6 7">
    <name type="scientific">Phlyctema vagabunda</name>
    <dbReference type="NCBI Taxonomy" id="108571"/>
    <lineage>
        <taxon>Eukaryota</taxon>
        <taxon>Fungi</taxon>
        <taxon>Dikarya</taxon>
        <taxon>Ascomycota</taxon>
        <taxon>Pezizomycotina</taxon>
        <taxon>Leotiomycetes</taxon>
        <taxon>Helotiales</taxon>
        <taxon>Dermateaceae</taxon>
        <taxon>Phlyctema</taxon>
    </lineage>
</organism>
<proteinExistence type="inferred from homology"/>
<dbReference type="SUPFAM" id="SSF51735">
    <property type="entry name" value="NAD(P)-binding Rossmann-fold domains"/>
    <property type="match status" value="1"/>
</dbReference>
<evidence type="ECO:0000313" key="7">
    <source>
        <dbReference type="Proteomes" id="UP001629113"/>
    </source>
</evidence>
<accession>A0ABR4PDM7</accession>
<dbReference type="EMBL" id="JBFCZG010000006">
    <property type="protein sequence ID" value="KAL3421252.1"/>
    <property type="molecule type" value="Genomic_DNA"/>
</dbReference>
<dbReference type="InterPro" id="IPR036291">
    <property type="entry name" value="NAD(P)-bd_dom_sf"/>
</dbReference>
<feature type="domain" description="6-phosphogluconate dehydrogenase NADP-binding" evidence="4">
    <location>
        <begin position="9"/>
        <end position="159"/>
    </location>
</feature>
<dbReference type="Pfam" id="PF03446">
    <property type="entry name" value="NAD_binding_2"/>
    <property type="match status" value="1"/>
</dbReference>
<dbReference type="PANTHER" id="PTHR43580:SF8">
    <property type="entry name" value="6-PHOSPHOGLUCONATE DEHYDROGENASE NADP-BINDING DOMAIN-CONTAINING PROTEIN-RELATED"/>
    <property type="match status" value="1"/>
</dbReference>
<dbReference type="InterPro" id="IPR006115">
    <property type="entry name" value="6PGDH_NADP-bd"/>
</dbReference>
<evidence type="ECO:0000256" key="1">
    <source>
        <dbReference type="ARBA" id="ARBA00007598"/>
    </source>
</evidence>
<evidence type="ECO:0000256" key="3">
    <source>
        <dbReference type="ARBA" id="ARBA00023027"/>
    </source>
</evidence>
<protein>
    <submittedName>
        <fullName evidence="6">3-hydroxyisobutyrate dehydrogenase, mitochondrial 1</fullName>
    </submittedName>
</protein>
<comment type="caution">
    <text evidence="6">The sequence shown here is derived from an EMBL/GenBank/DDBJ whole genome shotgun (WGS) entry which is preliminary data.</text>
</comment>
<reference evidence="6 7" key="1">
    <citation type="submission" date="2024-06" db="EMBL/GenBank/DDBJ databases">
        <title>Complete genome of Phlyctema vagabunda strain 19-DSS-EL-015.</title>
        <authorList>
            <person name="Fiorenzani C."/>
        </authorList>
    </citation>
    <scope>NUCLEOTIDE SEQUENCE [LARGE SCALE GENOMIC DNA]</scope>
    <source>
        <strain evidence="6 7">19-DSS-EL-015</strain>
    </source>
</reference>
<dbReference type="Gene3D" id="1.10.1040.10">
    <property type="entry name" value="N-(1-d-carboxylethyl)-l-norvaline Dehydrogenase, domain 2"/>
    <property type="match status" value="1"/>
</dbReference>
<name>A0ABR4PDM7_9HELO</name>
<dbReference type="PIRSF" id="PIRSF000103">
    <property type="entry name" value="HIBADH"/>
    <property type="match status" value="1"/>
</dbReference>
<evidence type="ECO:0000313" key="6">
    <source>
        <dbReference type="EMBL" id="KAL3421252.1"/>
    </source>
</evidence>